<dbReference type="AlphaFoldDB" id="A0A1W6K412"/>
<evidence type="ECO:0000313" key="4">
    <source>
        <dbReference type="Proteomes" id="UP000193404"/>
    </source>
</evidence>
<evidence type="ECO:0000313" key="3">
    <source>
        <dbReference type="EMBL" id="ARM77192.1"/>
    </source>
</evidence>
<dbReference type="OrthoDB" id="371918at2157"/>
<gene>
    <name evidence="3" type="ORF">B6F84_12080</name>
</gene>
<accession>A0A1W6K412</accession>
<dbReference type="EMBL" id="CP020477">
    <property type="protein sequence ID" value="ARM77192.1"/>
    <property type="molecule type" value="Genomic_DNA"/>
</dbReference>
<dbReference type="PANTHER" id="PTHR33295:SF19">
    <property type="entry name" value="ARCHAEAL ATPASE"/>
    <property type="match status" value="1"/>
</dbReference>
<dbReference type="Pfam" id="PF13173">
    <property type="entry name" value="AAA_14"/>
    <property type="match status" value="1"/>
</dbReference>
<reference evidence="3 4" key="1">
    <citation type="submission" date="2017-03" db="EMBL/GenBank/DDBJ databases">
        <title>Sulfur activation and transportation mechanism of thermophilic Archaea Acidianus manzaensis YN-25.</title>
        <authorList>
            <person name="Ma Y."/>
            <person name="Yang Y."/>
            <person name="Xia J."/>
        </authorList>
    </citation>
    <scope>NUCLEOTIDE SEQUENCE [LARGE SCALE GENOMIC DNA]</scope>
    <source>
        <strain evidence="3 4">YN-25</strain>
    </source>
</reference>
<evidence type="ECO:0000259" key="2">
    <source>
        <dbReference type="Pfam" id="PF13635"/>
    </source>
</evidence>
<proteinExistence type="predicted"/>
<name>A0A1W6K412_9CREN</name>
<feature type="domain" description="DUF4143" evidence="2">
    <location>
        <begin position="230"/>
        <end position="366"/>
    </location>
</feature>
<keyword evidence="4" id="KW-1185">Reference proteome</keyword>
<feature type="domain" description="AAA" evidence="1">
    <location>
        <begin position="44"/>
        <end position="174"/>
    </location>
</feature>
<sequence length="431" mass="50515">MDRELLLKALIDWNFWYKDQYSGFPRQYSEKIIRILLSGLLVDVVGVKRSGKSTIFNQVIQKLIKNGTDPLNTLIINFEDPRFNEITDANSLFQLYEIYQEIRKDKKSKPFIFLDEVQKVKNWENFARSLIDRKEAYIAVSGSTSAITKGKLRETLSGRHISVEVYPLSFKEFLQFKGVELKSELDILANETKIKSLFLEYLKFGGFPLVAINEMKENILLNLYEDILSKDVVKCCKIKNENQVKNLSLYYITNVGNRISLRRISRTLQIPIRNVERYTQCLLNSYLIFFVNPLSSKLTQMVRAEKKVYVIDQGISNVIGYKLNETLGPLLENAVFIELLRRYGSRNIFYYRGKNEVDFLILENNKIKEMYQVTYSLNDLDREIKGIIEISKKDKDVKATILTFDEEKEIKINDETIPVIKTWKWMLDFKQ</sequence>
<dbReference type="STRING" id="282676.B6F84_12080"/>
<dbReference type="InterPro" id="IPR041682">
    <property type="entry name" value="AAA_14"/>
</dbReference>
<dbReference type="Proteomes" id="UP000193404">
    <property type="component" value="Chromosome"/>
</dbReference>
<dbReference type="Pfam" id="PF13635">
    <property type="entry name" value="DUF4143"/>
    <property type="match status" value="1"/>
</dbReference>
<dbReference type="SUPFAM" id="SSF52540">
    <property type="entry name" value="P-loop containing nucleoside triphosphate hydrolases"/>
    <property type="match status" value="1"/>
</dbReference>
<dbReference type="InterPro" id="IPR027417">
    <property type="entry name" value="P-loop_NTPase"/>
</dbReference>
<dbReference type="PANTHER" id="PTHR33295">
    <property type="entry name" value="ATPASE"/>
    <property type="match status" value="1"/>
</dbReference>
<organism evidence="3 4">
    <name type="scientific">Acidianus manzaensis</name>
    <dbReference type="NCBI Taxonomy" id="282676"/>
    <lineage>
        <taxon>Archaea</taxon>
        <taxon>Thermoproteota</taxon>
        <taxon>Thermoprotei</taxon>
        <taxon>Sulfolobales</taxon>
        <taxon>Sulfolobaceae</taxon>
        <taxon>Acidianus</taxon>
    </lineage>
</organism>
<dbReference type="KEGG" id="aman:B6F84_12080"/>
<evidence type="ECO:0000259" key="1">
    <source>
        <dbReference type="Pfam" id="PF13173"/>
    </source>
</evidence>
<protein>
    <submittedName>
        <fullName evidence="3">AAA family ATPase</fullName>
    </submittedName>
</protein>
<dbReference type="InterPro" id="IPR025420">
    <property type="entry name" value="DUF4143"/>
</dbReference>